<dbReference type="InterPro" id="IPR050109">
    <property type="entry name" value="HTH-type_TetR-like_transc_reg"/>
</dbReference>
<accession>A0A2N6PLF1</accession>
<dbReference type="GO" id="GO:0003700">
    <property type="term" value="F:DNA-binding transcription factor activity"/>
    <property type="evidence" value="ECO:0007669"/>
    <property type="project" value="TreeGrafter"/>
</dbReference>
<dbReference type="GO" id="GO:0000976">
    <property type="term" value="F:transcription cis-regulatory region binding"/>
    <property type="evidence" value="ECO:0007669"/>
    <property type="project" value="TreeGrafter"/>
</dbReference>
<evidence type="ECO:0000256" key="2">
    <source>
        <dbReference type="ARBA" id="ARBA00023125"/>
    </source>
</evidence>
<dbReference type="PANTHER" id="PTHR30055:SF234">
    <property type="entry name" value="HTH-TYPE TRANSCRIPTIONAL REGULATOR BETI"/>
    <property type="match status" value="1"/>
</dbReference>
<keyword evidence="1" id="KW-0805">Transcription regulation</keyword>
<dbReference type="InterPro" id="IPR041490">
    <property type="entry name" value="KstR2_TetR_C"/>
</dbReference>
<dbReference type="InterPro" id="IPR009057">
    <property type="entry name" value="Homeodomain-like_sf"/>
</dbReference>
<dbReference type="Proteomes" id="UP000235703">
    <property type="component" value="Unassembled WGS sequence"/>
</dbReference>
<dbReference type="SUPFAM" id="SSF48498">
    <property type="entry name" value="Tetracyclin repressor-like, C-terminal domain"/>
    <property type="match status" value="1"/>
</dbReference>
<evidence type="ECO:0000256" key="4">
    <source>
        <dbReference type="PROSITE-ProRule" id="PRU00335"/>
    </source>
</evidence>
<reference evidence="6 7" key="1">
    <citation type="submission" date="2017-09" db="EMBL/GenBank/DDBJ databases">
        <title>Bacterial strain isolated from the female urinary microbiota.</title>
        <authorList>
            <person name="Thomas-White K."/>
            <person name="Kumar N."/>
            <person name="Forster S."/>
            <person name="Putonti C."/>
            <person name="Lawley T."/>
            <person name="Wolfe A.J."/>
        </authorList>
    </citation>
    <scope>NUCLEOTIDE SEQUENCE [LARGE SCALE GENOMIC DNA]</scope>
    <source>
        <strain evidence="6 7">UMB0680</strain>
    </source>
</reference>
<evidence type="ECO:0000313" key="6">
    <source>
        <dbReference type="EMBL" id="PMB99506.1"/>
    </source>
</evidence>
<dbReference type="EMBL" id="PNFZ01000001">
    <property type="protein sequence ID" value="PMB99506.1"/>
    <property type="molecule type" value="Genomic_DNA"/>
</dbReference>
<evidence type="ECO:0000313" key="7">
    <source>
        <dbReference type="Proteomes" id="UP000235703"/>
    </source>
</evidence>
<dbReference type="InterPro" id="IPR001647">
    <property type="entry name" value="HTH_TetR"/>
</dbReference>
<dbReference type="OrthoDB" id="4746440at2"/>
<keyword evidence="3" id="KW-0804">Transcription</keyword>
<evidence type="ECO:0000256" key="1">
    <source>
        <dbReference type="ARBA" id="ARBA00023015"/>
    </source>
</evidence>
<dbReference type="Pfam" id="PF17932">
    <property type="entry name" value="TetR_C_24"/>
    <property type="match status" value="1"/>
</dbReference>
<proteinExistence type="predicted"/>
<dbReference type="PANTHER" id="PTHR30055">
    <property type="entry name" value="HTH-TYPE TRANSCRIPTIONAL REGULATOR RUTR"/>
    <property type="match status" value="1"/>
</dbReference>
<sequence>MTIQRQPGAPLTERGRRTRQALIDAAIDVFYEQGYFSTRLSAITERVGCSTGTLYTYFANRQEILAAIIEESYAPVVAADHAWGDPDHDAGTGVPGPEALIAKIRKATGVYVRRYRDNAREVALMDQVAAVDPEIRDIRLARNRVFYRRNRRSIEQMQAAGHIRADLDPDLTAKALSAMVSRTCKSIYVDEPQQRYCSEAGVEELADKLSQLWVSALELAPDSTED</sequence>
<dbReference type="RefSeq" id="WP_102160617.1">
    <property type="nucleotide sequence ID" value="NZ_PNFZ01000001.1"/>
</dbReference>
<dbReference type="AlphaFoldDB" id="A0A2N6PLF1"/>
<organism evidence="6 7">
    <name type="scientific">Brevibacterium luteolum</name>
    <dbReference type="NCBI Taxonomy" id="199591"/>
    <lineage>
        <taxon>Bacteria</taxon>
        <taxon>Bacillati</taxon>
        <taxon>Actinomycetota</taxon>
        <taxon>Actinomycetes</taxon>
        <taxon>Micrococcales</taxon>
        <taxon>Brevibacteriaceae</taxon>
        <taxon>Brevibacterium</taxon>
    </lineage>
</organism>
<keyword evidence="7" id="KW-1185">Reference proteome</keyword>
<evidence type="ECO:0000256" key="3">
    <source>
        <dbReference type="ARBA" id="ARBA00023163"/>
    </source>
</evidence>
<protein>
    <submittedName>
        <fullName evidence="6">TetR family transcriptional regulator</fullName>
    </submittedName>
</protein>
<dbReference type="Gene3D" id="1.10.10.60">
    <property type="entry name" value="Homeodomain-like"/>
    <property type="match status" value="1"/>
</dbReference>
<dbReference type="Pfam" id="PF00440">
    <property type="entry name" value="TetR_N"/>
    <property type="match status" value="1"/>
</dbReference>
<comment type="caution">
    <text evidence="6">The sequence shown here is derived from an EMBL/GenBank/DDBJ whole genome shotgun (WGS) entry which is preliminary data.</text>
</comment>
<dbReference type="Gene3D" id="1.10.357.10">
    <property type="entry name" value="Tetracycline Repressor, domain 2"/>
    <property type="match status" value="1"/>
</dbReference>
<dbReference type="PRINTS" id="PR00455">
    <property type="entry name" value="HTHTETR"/>
</dbReference>
<dbReference type="SUPFAM" id="SSF46689">
    <property type="entry name" value="Homeodomain-like"/>
    <property type="match status" value="1"/>
</dbReference>
<evidence type="ECO:0000259" key="5">
    <source>
        <dbReference type="PROSITE" id="PS50977"/>
    </source>
</evidence>
<name>A0A2N6PLF1_9MICO</name>
<dbReference type="PROSITE" id="PS50977">
    <property type="entry name" value="HTH_TETR_2"/>
    <property type="match status" value="1"/>
</dbReference>
<gene>
    <name evidence="6" type="ORF">CJ198_03060</name>
</gene>
<keyword evidence="2 4" id="KW-0238">DNA-binding</keyword>
<feature type="DNA-binding region" description="H-T-H motif" evidence="4">
    <location>
        <begin position="39"/>
        <end position="58"/>
    </location>
</feature>
<feature type="domain" description="HTH tetR-type" evidence="5">
    <location>
        <begin position="16"/>
        <end position="76"/>
    </location>
</feature>
<dbReference type="InterPro" id="IPR036271">
    <property type="entry name" value="Tet_transcr_reg_TetR-rel_C_sf"/>
</dbReference>